<gene>
    <name evidence="2" type="ORF">A3D59_01045</name>
</gene>
<evidence type="ECO:0000313" key="2">
    <source>
        <dbReference type="EMBL" id="OHA68751.1"/>
    </source>
</evidence>
<keyword evidence="1" id="KW-0812">Transmembrane</keyword>
<protein>
    <submittedName>
        <fullName evidence="2">Uncharacterized protein</fullName>
    </submittedName>
</protein>
<proteinExistence type="predicted"/>
<dbReference type="EMBL" id="MHTX01000008">
    <property type="protein sequence ID" value="OHA68751.1"/>
    <property type="molecule type" value="Genomic_DNA"/>
</dbReference>
<evidence type="ECO:0000256" key="1">
    <source>
        <dbReference type="SAM" id="Phobius"/>
    </source>
</evidence>
<sequence length="168" mass="19489">MSKEARVFLAQILWYSAIWLVAVGAIFLLLRYRRSRLYSREKYEALVMTVSEKRSKAADPCQFFIAGDPPNAEGNFAKVIFYCDKQRRAVNSFDLSVLATPNYRELVREVGRINGFSTEEIVKDGSWKCFADHERISNFLDKIKLKSRVECFFNFTDGEIKTLYAENN</sequence>
<feature type="transmembrane region" description="Helical" evidence="1">
    <location>
        <begin position="12"/>
        <end position="30"/>
    </location>
</feature>
<organism evidence="2 3">
    <name type="scientific">Candidatus Wildermuthbacteria bacterium RIFCSPHIGHO2_02_FULL_47_17</name>
    <dbReference type="NCBI Taxonomy" id="1802452"/>
    <lineage>
        <taxon>Bacteria</taxon>
        <taxon>Candidatus Wildermuthiibacteriota</taxon>
    </lineage>
</organism>
<keyword evidence="1" id="KW-0472">Membrane</keyword>
<evidence type="ECO:0000313" key="3">
    <source>
        <dbReference type="Proteomes" id="UP000179258"/>
    </source>
</evidence>
<dbReference type="Proteomes" id="UP000179258">
    <property type="component" value="Unassembled WGS sequence"/>
</dbReference>
<dbReference type="AlphaFoldDB" id="A0A1G2R9H8"/>
<accession>A0A1G2R9H8</accession>
<comment type="caution">
    <text evidence="2">The sequence shown here is derived from an EMBL/GenBank/DDBJ whole genome shotgun (WGS) entry which is preliminary data.</text>
</comment>
<keyword evidence="1" id="KW-1133">Transmembrane helix</keyword>
<name>A0A1G2R9H8_9BACT</name>
<reference evidence="2 3" key="1">
    <citation type="journal article" date="2016" name="Nat. Commun.">
        <title>Thousands of microbial genomes shed light on interconnected biogeochemical processes in an aquifer system.</title>
        <authorList>
            <person name="Anantharaman K."/>
            <person name="Brown C.T."/>
            <person name="Hug L.A."/>
            <person name="Sharon I."/>
            <person name="Castelle C.J."/>
            <person name="Probst A.J."/>
            <person name="Thomas B.C."/>
            <person name="Singh A."/>
            <person name="Wilkins M.J."/>
            <person name="Karaoz U."/>
            <person name="Brodie E.L."/>
            <person name="Williams K.H."/>
            <person name="Hubbard S.S."/>
            <person name="Banfield J.F."/>
        </authorList>
    </citation>
    <scope>NUCLEOTIDE SEQUENCE [LARGE SCALE GENOMIC DNA]</scope>
</reference>